<organism evidence="1 2">
    <name type="scientific">Diphasiastrum complanatum</name>
    <name type="common">Issler's clubmoss</name>
    <name type="synonym">Lycopodium complanatum</name>
    <dbReference type="NCBI Taxonomy" id="34168"/>
    <lineage>
        <taxon>Eukaryota</taxon>
        <taxon>Viridiplantae</taxon>
        <taxon>Streptophyta</taxon>
        <taxon>Embryophyta</taxon>
        <taxon>Tracheophyta</taxon>
        <taxon>Lycopodiopsida</taxon>
        <taxon>Lycopodiales</taxon>
        <taxon>Lycopodiaceae</taxon>
        <taxon>Lycopodioideae</taxon>
        <taxon>Diphasiastrum</taxon>
    </lineage>
</organism>
<dbReference type="Proteomes" id="UP001162992">
    <property type="component" value="Chromosome 13"/>
</dbReference>
<evidence type="ECO:0000313" key="2">
    <source>
        <dbReference type="Proteomes" id="UP001162992"/>
    </source>
</evidence>
<evidence type="ECO:0000313" key="1">
    <source>
        <dbReference type="EMBL" id="KAJ7533660.1"/>
    </source>
</evidence>
<sequence>MVLKLLVLHYKDLSYTVEFETELGVEVLKHQIYSLTSVLPDDQQILGFSSTDDLFENGLAFSNLHISTGGHITLVEKEKMSASLATSAEKLQSNEMTDEELARILQAEEDALYIKEQEETGKKSIKARLDSYCKQVFLYEDPERQDAARKSLPLFELEEKAAVALAKEGKFQTTKDEFNHSLLLQLLFWFKQSFRWINSLPCAKCGFLKTNIIGPGAPNTEELRFGGNRVELFRVWSKILCWDTLVWEWRPGCLGGACISYSCSRCGAVSRFPRYNDPVKLLQTRSGRCGEWANCFTFYCRSLGYQARLVMDFTDHVWTECFSTFLGRWVHLDPCESSFDKPLLYEKGWGKQLNYIFAFAKDGIYDVTRRYTRNWPQVLSRRDMLSESALQEVLGHLTSRLRREYPLTEQIELQRREIQELQEMHAINEECDSLQGRQSGSQEWRISRGETGMMLNQLQSSKPMCLRRLCIDEHVGKFFKTVGRIYCDINAAGLLKSLQELLHTLHLKPYKTRHVRLGKEEETSDWQAAVKNESVQAFFGVLGFGIVHENKEVWIRLNEIPSKAALALPVAMELLESVNAELQRDLSITDTKKPMLKFSLEGTRLASGFTLASGEEPPLGIATSAFDGLHSTKWEEPDGGANGAWITYELPKTSSKVLIEYELTSANDCPERDPCDWVLEGSDDDGKSWKCLDSQVGQLFEHRFEKKLFKIPLDIQLLCHFYRFRFTRVQDQSRTGRLQVACIDLYAKEETSGPT</sequence>
<keyword evidence="2" id="KW-1185">Reference proteome</keyword>
<gene>
    <name evidence="1" type="ORF">O6H91_13G059000</name>
</gene>
<dbReference type="EMBL" id="CM055104">
    <property type="protein sequence ID" value="KAJ7533660.1"/>
    <property type="molecule type" value="Genomic_DNA"/>
</dbReference>
<proteinExistence type="predicted"/>
<comment type="caution">
    <text evidence="1">The sequence shown here is derived from an EMBL/GenBank/DDBJ whole genome shotgun (WGS) entry which is preliminary data.</text>
</comment>
<accession>A0ACC2BVE1</accession>
<reference evidence="2" key="1">
    <citation type="journal article" date="2024" name="Proc. Natl. Acad. Sci. U.S.A.">
        <title>Extraordinary preservation of gene collinearity over three hundred million years revealed in homosporous lycophytes.</title>
        <authorList>
            <person name="Li C."/>
            <person name="Wickell D."/>
            <person name="Kuo L.Y."/>
            <person name="Chen X."/>
            <person name="Nie B."/>
            <person name="Liao X."/>
            <person name="Peng D."/>
            <person name="Ji J."/>
            <person name="Jenkins J."/>
            <person name="Williams M."/>
            <person name="Shu S."/>
            <person name="Plott C."/>
            <person name="Barry K."/>
            <person name="Rajasekar S."/>
            <person name="Grimwood J."/>
            <person name="Han X."/>
            <person name="Sun S."/>
            <person name="Hou Z."/>
            <person name="He W."/>
            <person name="Dai G."/>
            <person name="Sun C."/>
            <person name="Schmutz J."/>
            <person name="Leebens-Mack J.H."/>
            <person name="Li F.W."/>
            <person name="Wang L."/>
        </authorList>
    </citation>
    <scope>NUCLEOTIDE SEQUENCE [LARGE SCALE GENOMIC DNA]</scope>
    <source>
        <strain evidence="2">cv. PW_Plant_1</strain>
    </source>
</reference>
<protein>
    <submittedName>
        <fullName evidence="1">Uncharacterized protein</fullName>
    </submittedName>
</protein>
<name>A0ACC2BVE1_DIPCM</name>